<organism evidence="7 8">
    <name type="scientific">Caloramator mitchellensis</name>
    <dbReference type="NCBI Taxonomy" id="908809"/>
    <lineage>
        <taxon>Bacteria</taxon>
        <taxon>Bacillati</taxon>
        <taxon>Bacillota</taxon>
        <taxon>Clostridia</taxon>
        <taxon>Eubacteriales</taxon>
        <taxon>Clostridiaceae</taxon>
        <taxon>Caloramator</taxon>
    </lineage>
</organism>
<evidence type="ECO:0000313" key="7">
    <source>
        <dbReference type="EMBL" id="KRQ87497.1"/>
    </source>
</evidence>
<keyword evidence="8" id="KW-1185">Reference proteome</keyword>
<dbReference type="PATRIC" id="fig|908809.3.peg.844"/>
<dbReference type="AlphaFoldDB" id="A0A0R3JV73"/>
<comment type="similarity">
    <text evidence="1">In the C-terminal section; belongs to the class-I pyridoxal-phosphate-dependent aminotransferase family.</text>
</comment>
<sequence length="467" mass="53452">MKIYENIYLDENIQEPKYIQLYEALKSLIEERSIRPNDKMPTIRGLAKKLNVNTVTVVNAYKLLEQKGYIYTKVGSGTFVADKLNNNKINFFSENTFESSDEESQDNEKLINFSTLTPGKELFPVKDFKAVLDEVLERDGADAFTYIDAQGYKPLRKSVSDYLKECGIDSDFSNISIISGAQQGIDLVSKVLIEFNDSVVVESPTYTGAAAIFKNRGANIIEVSIREDGIDINELEEVLKKQNVKLIYVMPNFQNPTGITYSIDKKLALINLAQKYNAFILEDDFLTEINFNKKGVVPLKALDFCDRVIYIKSFSKIFMPGIRLAVLVSPFNISRNMILAKQNTDISSSGLLQRAFDLYIREGLWDKYIKDLNNIYQNRYKKMRDELIKIGDFSFEEPHGGIHFWVKSNLNPSILVYEAKKNGVLIAPGRAFYLDNRECEFFRISFAQVNENEIIKGIDKIREIFVK</sequence>
<dbReference type="GO" id="GO:0047536">
    <property type="term" value="F:2-aminoadipate transaminase activity"/>
    <property type="evidence" value="ECO:0007669"/>
    <property type="project" value="UniProtKB-EC"/>
</dbReference>
<dbReference type="OrthoDB" id="9802328at2"/>
<evidence type="ECO:0000256" key="4">
    <source>
        <dbReference type="ARBA" id="ARBA00023125"/>
    </source>
</evidence>
<keyword evidence="4" id="KW-0238">DNA-binding</keyword>
<reference evidence="7 8" key="1">
    <citation type="submission" date="2015-09" db="EMBL/GenBank/DDBJ databases">
        <title>Draft genome sequence of a Caloramator mitchellensis, a moderate thermophile from the Great Artesian Basin of Australia.</title>
        <authorList>
            <person name="Patel B.K."/>
        </authorList>
    </citation>
    <scope>NUCLEOTIDE SEQUENCE [LARGE SCALE GENOMIC DNA]</scope>
    <source>
        <strain evidence="7 8">VF08</strain>
    </source>
</reference>
<dbReference type="Gene3D" id="3.90.1150.10">
    <property type="entry name" value="Aspartate Aminotransferase, domain 1"/>
    <property type="match status" value="1"/>
</dbReference>
<dbReference type="GO" id="GO:0003700">
    <property type="term" value="F:DNA-binding transcription factor activity"/>
    <property type="evidence" value="ECO:0007669"/>
    <property type="project" value="InterPro"/>
</dbReference>
<dbReference type="EC" id="2.6.1.39" evidence="7"/>
<name>A0A0R3JV73_CALMK</name>
<evidence type="ECO:0000259" key="6">
    <source>
        <dbReference type="PROSITE" id="PS50949"/>
    </source>
</evidence>
<dbReference type="InterPro" id="IPR036388">
    <property type="entry name" value="WH-like_DNA-bd_sf"/>
</dbReference>
<accession>A0A0R3JV73</accession>
<dbReference type="SUPFAM" id="SSF46785">
    <property type="entry name" value="Winged helix' DNA-binding domain"/>
    <property type="match status" value="1"/>
</dbReference>
<gene>
    <name evidence="7" type="primary">lysN_2</name>
    <name evidence="7" type="ORF">ABG79_00836</name>
</gene>
<dbReference type="Pfam" id="PF00392">
    <property type="entry name" value="GntR"/>
    <property type="match status" value="1"/>
</dbReference>
<proteinExistence type="inferred from homology"/>
<evidence type="ECO:0000256" key="2">
    <source>
        <dbReference type="ARBA" id="ARBA00022898"/>
    </source>
</evidence>
<dbReference type="CDD" id="cd00609">
    <property type="entry name" value="AAT_like"/>
    <property type="match status" value="1"/>
</dbReference>
<evidence type="ECO:0000256" key="5">
    <source>
        <dbReference type="ARBA" id="ARBA00023163"/>
    </source>
</evidence>
<dbReference type="InterPro" id="IPR036390">
    <property type="entry name" value="WH_DNA-bd_sf"/>
</dbReference>
<dbReference type="Gene3D" id="3.40.640.10">
    <property type="entry name" value="Type I PLP-dependent aspartate aminotransferase-like (Major domain)"/>
    <property type="match status" value="1"/>
</dbReference>
<dbReference type="Proteomes" id="UP000052015">
    <property type="component" value="Unassembled WGS sequence"/>
</dbReference>
<comment type="caution">
    <text evidence="7">The sequence shown here is derived from an EMBL/GenBank/DDBJ whole genome shotgun (WGS) entry which is preliminary data.</text>
</comment>
<keyword evidence="7" id="KW-0032">Aminotransferase</keyword>
<dbReference type="GO" id="GO:0003677">
    <property type="term" value="F:DNA binding"/>
    <property type="evidence" value="ECO:0007669"/>
    <property type="project" value="UniProtKB-KW"/>
</dbReference>
<keyword evidence="7" id="KW-0808">Transferase</keyword>
<dbReference type="InterPro" id="IPR015424">
    <property type="entry name" value="PyrdxlP-dep_Trfase"/>
</dbReference>
<dbReference type="Pfam" id="PF00155">
    <property type="entry name" value="Aminotran_1_2"/>
    <property type="match status" value="1"/>
</dbReference>
<dbReference type="SUPFAM" id="SSF53383">
    <property type="entry name" value="PLP-dependent transferases"/>
    <property type="match status" value="1"/>
</dbReference>
<keyword evidence="2" id="KW-0663">Pyridoxal phosphate</keyword>
<dbReference type="InterPro" id="IPR004839">
    <property type="entry name" value="Aminotransferase_I/II_large"/>
</dbReference>
<dbReference type="PROSITE" id="PS50949">
    <property type="entry name" value="HTH_GNTR"/>
    <property type="match status" value="1"/>
</dbReference>
<protein>
    <submittedName>
        <fullName evidence="7">2-aminoadipate transaminase</fullName>
        <ecNumber evidence="7">2.6.1.39</ecNumber>
    </submittedName>
</protein>
<dbReference type="PANTHER" id="PTHR46577">
    <property type="entry name" value="HTH-TYPE TRANSCRIPTIONAL REGULATORY PROTEIN GABR"/>
    <property type="match status" value="1"/>
</dbReference>
<feature type="domain" description="HTH gntR-type" evidence="6">
    <location>
        <begin position="15"/>
        <end position="83"/>
    </location>
</feature>
<dbReference type="PANTHER" id="PTHR46577:SF1">
    <property type="entry name" value="HTH-TYPE TRANSCRIPTIONAL REGULATORY PROTEIN GABR"/>
    <property type="match status" value="1"/>
</dbReference>
<dbReference type="STRING" id="908809.ABG79_00836"/>
<keyword evidence="3" id="KW-0805">Transcription regulation</keyword>
<dbReference type="SMART" id="SM00345">
    <property type="entry name" value="HTH_GNTR"/>
    <property type="match status" value="1"/>
</dbReference>
<dbReference type="RefSeq" id="WP_057977409.1">
    <property type="nucleotide sequence ID" value="NZ_LKHP01000003.1"/>
</dbReference>
<dbReference type="CDD" id="cd07377">
    <property type="entry name" value="WHTH_GntR"/>
    <property type="match status" value="1"/>
</dbReference>
<evidence type="ECO:0000256" key="3">
    <source>
        <dbReference type="ARBA" id="ARBA00023015"/>
    </source>
</evidence>
<dbReference type="InterPro" id="IPR015421">
    <property type="entry name" value="PyrdxlP-dep_Trfase_major"/>
</dbReference>
<evidence type="ECO:0000313" key="8">
    <source>
        <dbReference type="Proteomes" id="UP000052015"/>
    </source>
</evidence>
<dbReference type="Gene3D" id="1.10.10.10">
    <property type="entry name" value="Winged helix-like DNA-binding domain superfamily/Winged helix DNA-binding domain"/>
    <property type="match status" value="1"/>
</dbReference>
<keyword evidence="5" id="KW-0804">Transcription</keyword>
<dbReference type="EMBL" id="LKHP01000003">
    <property type="protein sequence ID" value="KRQ87497.1"/>
    <property type="molecule type" value="Genomic_DNA"/>
</dbReference>
<dbReference type="InterPro" id="IPR015422">
    <property type="entry name" value="PyrdxlP-dep_Trfase_small"/>
</dbReference>
<dbReference type="InterPro" id="IPR000524">
    <property type="entry name" value="Tscrpt_reg_HTH_GntR"/>
</dbReference>
<dbReference type="InterPro" id="IPR051446">
    <property type="entry name" value="HTH_trans_reg/aminotransferase"/>
</dbReference>
<evidence type="ECO:0000256" key="1">
    <source>
        <dbReference type="ARBA" id="ARBA00005384"/>
    </source>
</evidence>
<dbReference type="GO" id="GO:0030170">
    <property type="term" value="F:pyridoxal phosphate binding"/>
    <property type="evidence" value="ECO:0007669"/>
    <property type="project" value="InterPro"/>
</dbReference>